<organism evidence="2 3">
    <name type="scientific">Treponema primitia (strain ATCC BAA-887 / DSM 12427 / ZAS-2)</name>
    <dbReference type="NCBI Taxonomy" id="545694"/>
    <lineage>
        <taxon>Bacteria</taxon>
        <taxon>Pseudomonadati</taxon>
        <taxon>Spirochaetota</taxon>
        <taxon>Spirochaetia</taxon>
        <taxon>Spirochaetales</taxon>
        <taxon>Treponemataceae</taxon>
        <taxon>Treponema</taxon>
    </lineage>
</organism>
<evidence type="ECO:0000313" key="3">
    <source>
        <dbReference type="Proteomes" id="UP000009223"/>
    </source>
</evidence>
<evidence type="ECO:0000259" key="1">
    <source>
        <dbReference type="Pfam" id="PF13274"/>
    </source>
</evidence>
<dbReference type="Proteomes" id="UP000009223">
    <property type="component" value="Chromosome"/>
</dbReference>
<dbReference type="EMBL" id="CP001843">
    <property type="protein sequence ID" value="AEF85862.1"/>
    <property type="molecule type" value="Genomic_DNA"/>
</dbReference>
<evidence type="ECO:0000313" key="2">
    <source>
        <dbReference type="EMBL" id="AEF85862.1"/>
    </source>
</evidence>
<dbReference type="STRING" id="545694.TREPR_3438"/>
<name>F5YJI1_TREPZ</name>
<dbReference type="eggNOG" id="COG0550">
    <property type="taxonomic scope" value="Bacteria"/>
</dbReference>
<protein>
    <recommendedName>
        <fullName evidence="1">Antitoxin SocA-like Panacea domain-containing protein</fullName>
    </recommendedName>
</protein>
<dbReference type="OrthoDB" id="9813053at2"/>
<dbReference type="InterPro" id="IPR025272">
    <property type="entry name" value="SocA_Panacea"/>
</dbReference>
<dbReference type="KEGG" id="tpi:TREPR_3438"/>
<accession>F5YJI1</accession>
<feature type="domain" description="Antitoxin SocA-like Panacea" evidence="1">
    <location>
        <begin position="27"/>
        <end position="138"/>
    </location>
</feature>
<reference evidence="3" key="1">
    <citation type="submission" date="2009-12" db="EMBL/GenBank/DDBJ databases">
        <title>Complete sequence of Treponema primitia strain ZAS-2.</title>
        <authorList>
            <person name="Tetu S.G."/>
            <person name="Matson E."/>
            <person name="Ren Q."/>
            <person name="Seshadri R."/>
            <person name="Elbourne L."/>
            <person name="Hassan K.A."/>
            <person name="Durkin A."/>
            <person name="Radune D."/>
            <person name="Mohamoud Y."/>
            <person name="Shay R."/>
            <person name="Jin S."/>
            <person name="Zhang X."/>
            <person name="Lucey K."/>
            <person name="Ballor N.R."/>
            <person name="Ottesen E."/>
            <person name="Rosenthal R."/>
            <person name="Allen A."/>
            <person name="Leadbetter J.R."/>
            <person name="Paulsen I.T."/>
        </authorList>
    </citation>
    <scope>NUCLEOTIDE SEQUENCE [LARGE SCALE GENOMIC DNA]</scope>
    <source>
        <strain evidence="3">ATCC BAA-887 / DSM 12427 / ZAS-2</strain>
    </source>
</reference>
<gene>
    <name evidence="2" type="ordered locus">TREPR_3438</name>
</gene>
<dbReference type="HOGENOM" id="CLU_107055_0_0_12"/>
<reference evidence="2 3" key="2">
    <citation type="journal article" date="2011" name="ISME J.">
        <title>RNA-seq reveals cooperative metabolic interactions between two termite-gut spirochete species in co-culture.</title>
        <authorList>
            <person name="Rosenthal A.Z."/>
            <person name="Matson E.G."/>
            <person name="Eldar A."/>
            <person name="Leadbetter J.R."/>
        </authorList>
    </citation>
    <scope>NUCLEOTIDE SEQUENCE [LARGE SCALE GENOMIC DNA]</scope>
    <source>
        <strain evidence="3">ATCC BAA-887 / DSM 12427 / ZAS-2</strain>
    </source>
</reference>
<dbReference type="AlphaFoldDB" id="F5YJI1"/>
<sequence length="187" mass="21678">MNIERLVQATGYLLKKYDNRRLNYTKLIKELYLADRASIHETNSSITGDTYVSMKNGPVLRKLYELIKGKSWGAKNQEYWDSRFSTDGNELLANFDQYPEGKLSRAEKEILDKIDGQFHQSRYGELIEYAHAHCPEWHNPGDTSEPISLEDILSALGRTPEQIEWILEENKVFEEEDSIFASLVTEK</sequence>
<keyword evidence="3" id="KW-1185">Reference proteome</keyword>
<dbReference type="Pfam" id="PF13274">
    <property type="entry name" value="SocA_Panacea"/>
    <property type="match status" value="1"/>
</dbReference>
<proteinExistence type="predicted"/>
<dbReference type="RefSeq" id="WP_015706849.1">
    <property type="nucleotide sequence ID" value="NC_015578.1"/>
</dbReference>